<proteinExistence type="predicted"/>
<evidence type="ECO:0000313" key="8">
    <source>
        <dbReference type="Proteomes" id="UP000070544"/>
    </source>
</evidence>
<keyword evidence="1" id="KW-0479">Metal-binding</keyword>
<evidence type="ECO:0000256" key="1">
    <source>
        <dbReference type="ARBA" id="ARBA00022723"/>
    </source>
</evidence>
<protein>
    <recommendedName>
        <fullName evidence="6">RING-type domain-containing protein</fullName>
    </recommendedName>
</protein>
<dbReference type="InterPro" id="IPR001841">
    <property type="entry name" value="Znf_RING"/>
</dbReference>
<dbReference type="STRING" id="1344416.A0A139A921"/>
<dbReference type="AlphaFoldDB" id="A0A139A921"/>
<evidence type="ECO:0000256" key="3">
    <source>
        <dbReference type="ARBA" id="ARBA00022833"/>
    </source>
</evidence>
<dbReference type="OrthoDB" id="294378at2759"/>
<dbReference type="PANTHER" id="PTHR14879">
    <property type="entry name" value="CASPASE REGULATOR, RING FINGER DOMAIN-CONTAINING"/>
    <property type="match status" value="1"/>
</dbReference>
<evidence type="ECO:0000259" key="6">
    <source>
        <dbReference type="PROSITE" id="PS50089"/>
    </source>
</evidence>
<name>A0A139A921_GONPJ</name>
<dbReference type="InterPro" id="IPR051728">
    <property type="entry name" value="RING-FYVE_E3_ubiquitin-ligase"/>
</dbReference>
<dbReference type="Gene3D" id="3.30.40.10">
    <property type="entry name" value="Zinc/RING finger domain, C3HC4 (zinc finger)"/>
    <property type="match status" value="1"/>
</dbReference>
<accession>A0A139A921</accession>
<dbReference type="Proteomes" id="UP000070544">
    <property type="component" value="Unassembled WGS sequence"/>
</dbReference>
<organism evidence="7 8">
    <name type="scientific">Gonapodya prolifera (strain JEL478)</name>
    <name type="common">Monoblepharis prolifera</name>
    <dbReference type="NCBI Taxonomy" id="1344416"/>
    <lineage>
        <taxon>Eukaryota</taxon>
        <taxon>Fungi</taxon>
        <taxon>Fungi incertae sedis</taxon>
        <taxon>Chytridiomycota</taxon>
        <taxon>Chytridiomycota incertae sedis</taxon>
        <taxon>Monoblepharidomycetes</taxon>
        <taxon>Monoblepharidales</taxon>
        <taxon>Gonapodyaceae</taxon>
        <taxon>Gonapodya</taxon>
    </lineage>
</organism>
<reference evidence="7 8" key="1">
    <citation type="journal article" date="2015" name="Genome Biol. Evol.">
        <title>Phylogenomic analyses indicate that early fungi evolved digesting cell walls of algal ancestors of land plants.</title>
        <authorList>
            <person name="Chang Y."/>
            <person name="Wang S."/>
            <person name="Sekimoto S."/>
            <person name="Aerts A.L."/>
            <person name="Choi C."/>
            <person name="Clum A."/>
            <person name="LaButti K.M."/>
            <person name="Lindquist E.A."/>
            <person name="Yee Ngan C."/>
            <person name="Ohm R.A."/>
            <person name="Salamov A.A."/>
            <person name="Grigoriev I.V."/>
            <person name="Spatafora J.W."/>
            <person name="Berbee M.L."/>
        </authorList>
    </citation>
    <scope>NUCLEOTIDE SEQUENCE [LARGE SCALE GENOMIC DNA]</scope>
    <source>
        <strain evidence="7 8">JEL478</strain>
    </source>
</reference>
<keyword evidence="3" id="KW-0862">Zinc</keyword>
<keyword evidence="5" id="KW-1133">Transmembrane helix</keyword>
<feature type="domain" description="RING-type" evidence="6">
    <location>
        <begin position="237"/>
        <end position="272"/>
    </location>
</feature>
<evidence type="ECO:0000256" key="4">
    <source>
        <dbReference type="PROSITE-ProRule" id="PRU00175"/>
    </source>
</evidence>
<dbReference type="SUPFAM" id="SSF57850">
    <property type="entry name" value="RING/U-box"/>
    <property type="match status" value="1"/>
</dbReference>
<dbReference type="InterPro" id="IPR013083">
    <property type="entry name" value="Znf_RING/FYVE/PHD"/>
</dbReference>
<keyword evidence="5" id="KW-0812">Transmembrane</keyword>
<dbReference type="EMBL" id="KQ965780">
    <property type="protein sequence ID" value="KXS13312.1"/>
    <property type="molecule type" value="Genomic_DNA"/>
</dbReference>
<keyword evidence="8" id="KW-1185">Reference proteome</keyword>
<gene>
    <name evidence="7" type="ORF">M427DRAFT_58836</name>
</gene>
<feature type="transmembrane region" description="Helical" evidence="5">
    <location>
        <begin position="92"/>
        <end position="113"/>
    </location>
</feature>
<sequence length="284" mass="30944">MEVVSAVVTGIVQTIGAVLSAALAVVYRIATTYAWMASFAGPVLLFLIRIVAWIIHIVLLSLLYWLTTLYWIVRAGIAWFNTGILRSDCSKCVLLIEVVAYVAITTLSVRVAWEFLRSLSSRAMNTRNLDGRFDEPLPPVDLGIEDEEVLPDAWSSVPQQSTAEPSVYVPNDLAYAVADIADCTPSTARAVLSKMYADNGTYLLTGPVDVILAAAAAELSSQCGKDSTSEAQKGETCIICWDRSRTAVFAPCGHHAACVECSKELTLCPVCRTKVRSVVRYFRP</sequence>
<dbReference type="PANTHER" id="PTHR14879:SF5">
    <property type="entry name" value="RING-TYPE DOMAIN-CONTAINING PROTEIN"/>
    <property type="match status" value="1"/>
</dbReference>
<evidence type="ECO:0000256" key="2">
    <source>
        <dbReference type="ARBA" id="ARBA00022771"/>
    </source>
</evidence>
<dbReference type="Pfam" id="PF13920">
    <property type="entry name" value="zf-C3HC4_3"/>
    <property type="match status" value="1"/>
</dbReference>
<evidence type="ECO:0000313" key="7">
    <source>
        <dbReference type="EMBL" id="KXS13312.1"/>
    </source>
</evidence>
<feature type="transmembrane region" description="Helical" evidence="5">
    <location>
        <begin position="33"/>
        <end position="56"/>
    </location>
</feature>
<keyword evidence="2 4" id="KW-0863">Zinc-finger</keyword>
<dbReference type="GO" id="GO:0008270">
    <property type="term" value="F:zinc ion binding"/>
    <property type="evidence" value="ECO:0007669"/>
    <property type="project" value="UniProtKB-KW"/>
</dbReference>
<feature type="transmembrane region" description="Helical" evidence="5">
    <location>
        <begin position="6"/>
        <end position="26"/>
    </location>
</feature>
<dbReference type="FunFam" id="1.10.1170.10:FF:000002">
    <property type="entry name" value="Baculoviral IAP repeat containing 7"/>
    <property type="match status" value="1"/>
</dbReference>
<feature type="transmembrane region" description="Helical" evidence="5">
    <location>
        <begin position="62"/>
        <end position="80"/>
    </location>
</feature>
<dbReference type="SMART" id="SM00184">
    <property type="entry name" value="RING"/>
    <property type="match status" value="1"/>
</dbReference>
<evidence type="ECO:0000256" key="5">
    <source>
        <dbReference type="SAM" id="Phobius"/>
    </source>
</evidence>
<dbReference type="PROSITE" id="PS50089">
    <property type="entry name" value="ZF_RING_2"/>
    <property type="match status" value="1"/>
</dbReference>
<keyword evidence="5" id="KW-0472">Membrane</keyword>